<accession>A0A804KAR1</accession>
<protein>
    <submittedName>
        <fullName evidence="1">Uncharacterized protein</fullName>
    </submittedName>
</protein>
<keyword evidence="2" id="KW-1185">Reference proteome</keyword>
<dbReference type="Proteomes" id="UP000012960">
    <property type="component" value="Unplaced"/>
</dbReference>
<evidence type="ECO:0000313" key="2">
    <source>
        <dbReference type="Proteomes" id="UP000012960"/>
    </source>
</evidence>
<organism evidence="1 2">
    <name type="scientific">Musa acuminata subsp. malaccensis</name>
    <name type="common">Wild banana</name>
    <name type="synonym">Musa malaccensis</name>
    <dbReference type="NCBI Taxonomy" id="214687"/>
    <lineage>
        <taxon>Eukaryota</taxon>
        <taxon>Viridiplantae</taxon>
        <taxon>Streptophyta</taxon>
        <taxon>Embryophyta</taxon>
        <taxon>Tracheophyta</taxon>
        <taxon>Spermatophyta</taxon>
        <taxon>Magnoliopsida</taxon>
        <taxon>Liliopsida</taxon>
        <taxon>Zingiberales</taxon>
        <taxon>Musaceae</taxon>
        <taxon>Musa</taxon>
    </lineage>
</organism>
<dbReference type="EnsemblPlants" id="Ma08_t25670.1">
    <property type="protein sequence ID" value="Ma08_p25670.1"/>
    <property type="gene ID" value="Ma08_g25670"/>
</dbReference>
<dbReference type="AlphaFoldDB" id="A0A804KAR1"/>
<evidence type="ECO:0000313" key="1">
    <source>
        <dbReference type="EnsemblPlants" id="Ma08_p25670.1"/>
    </source>
</evidence>
<dbReference type="Gramene" id="Ma08_t25670.1">
    <property type="protein sequence ID" value="Ma08_p25670.1"/>
    <property type="gene ID" value="Ma08_g25670"/>
</dbReference>
<proteinExistence type="predicted"/>
<reference evidence="1" key="1">
    <citation type="submission" date="2021-05" db="UniProtKB">
        <authorList>
            <consortium name="EnsemblPlants"/>
        </authorList>
    </citation>
    <scope>IDENTIFICATION</scope>
    <source>
        <strain evidence="1">subsp. malaccensis</strain>
    </source>
</reference>
<dbReference type="InParanoid" id="A0A804KAR1"/>
<sequence length="31" mass="3503">MHIGILLQNKASKVDPTKLGVQNIIHQYNTQ</sequence>
<name>A0A804KAR1_MUSAM</name>